<dbReference type="InterPro" id="IPR013517">
    <property type="entry name" value="FG-GAP"/>
</dbReference>
<dbReference type="EC" id="3.1.4.50" evidence="3"/>
<evidence type="ECO:0000256" key="5">
    <source>
        <dbReference type="ARBA" id="ARBA00022525"/>
    </source>
</evidence>
<feature type="domain" description="Phospholipase C/D" evidence="14">
    <location>
        <begin position="24"/>
        <end position="183"/>
    </location>
</feature>
<evidence type="ECO:0000256" key="8">
    <source>
        <dbReference type="ARBA" id="ARBA00022801"/>
    </source>
</evidence>
<evidence type="ECO:0000256" key="1">
    <source>
        <dbReference type="ARBA" id="ARBA00004613"/>
    </source>
</evidence>
<evidence type="ECO:0000256" key="10">
    <source>
        <dbReference type="ARBA" id="ARBA00029753"/>
    </source>
</evidence>
<proteinExistence type="inferred from homology"/>
<dbReference type="GO" id="GO:0005615">
    <property type="term" value="C:extracellular space"/>
    <property type="evidence" value="ECO:0007669"/>
    <property type="project" value="TreeGrafter"/>
</dbReference>
<keyword evidence="8" id="KW-0378">Hydrolase</keyword>
<keyword evidence="16" id="KW-1185">Reference proteome</keyword>
<sequence>MKWSIVWAMLPTWSTIVMACGISVHNEVTHRANDLLENNPGSNITAKYIRYMLDSPSYVQAGSFFPDWGYQCLGYSKFSEDAHWPPFVRAAIEYIHNEYPEPWADRKEEATGLIAFLFAIISHDIADVFWHGLGGFQDGFIHAMSAQNFHGNTPKAHVAADAGAEFTLRHSAELKYFNATWTVPVRDLTNIYNQMYKHTNIPTPSEEDLRYCMQVGYTAFKADLKLGKYLFPYYGQQSPFLIENLDHYYRGGIQDMTARVVRCWREVAKHFSGSYYSGTMCSSHWDKGERSSPSAHSGSSSATHNEKVQLLQGSGYRVLDDWNDKNGLLSLSLASIPDEGSQQQHVLNANPTTFGDSNVLDTCEPFSSDVMLTSNQTAGGLAYDIVLGDFNGDQYSDVAVSVPYYSAQQLHSGAVVVVDGRKENLQPDNNDIFSSSSIQLKNHVANSRFGWSMVVLDFNHDGIDDLAVASPFGEPGEGFINIYYGKAGVGLSEKPDVIVLLPQRKNNYGFGSSLYAIDINGDGKKDLVVGCPYCGRQQNLQTGAVYAFYSNTSHPPTLSVPDMILPSPVIQRYEHFGRAVSLIGDGDRRLLIVGAFGYSLAQAQRVGRVYAFDLNSLPKPRLQWTMTGDSEFQQMGSGIVADNVHLVIASMSETSSQFGRNKKWQCGSVRVYDASLLLHQYGQINSGAALLTSAVGSEMAAHFGYSLALDQNILWVGEPFANQEQGRIYRWDLESRQSSCVFSNDPRARFGHRIVVNNGANVGEIKKVVASEYYSAESGTAIRIHVLYYVKWNND</sequence>
<comment type="similarity">
    <text evidence="2">Belongs to the GPLD1 family.</text>
</comment>
<comment type="caution">
    <text evidence="15">The sequence shown here is derived from an EMBL/GenBank/DDBJ whole genome shotgun (WGS) entry which is preliminary data.</text>
</comment>
<evidence type="ECO:0000256" key="11">
    <source>
        <dbReference type="ARBA" id="ARBA00093237"/>
    </source>
</evidence>
<evidence type="ECO:0000313" key="16">
    <source>
        <dbReference type="Proteomes" id="UP000612746"/>
    </source>
</evidence>
<evidence type="ECO:0000256" key="7">
    <source>
        <dbReference type="ARBA" id="ARBA00022737"/>
    </source>
</evidence>
<feature type="repeat" description="FG-GAP" evidence="12">
    <location>
        <begin position="496"/>
        <end position="557"/>
    </location>
</feature>
<evidence type="ECO:0000256" key="2">
    <source>
        <dbReference type="ARBA" id="ARBA00008652"/>
    </source>
</evidence>
<dbReference type="PANTHER" id="PTHR23221">
    <property type="entry name" value="GLYCOSYLPHOSPHATIDYLINOSITOL PHOSPHOLIPASE D"/>
    <property type="match status" value="1"/>
</dbReference>
<dbReference type="InterPro" id="IPR001028">
    <property type="entry name" value="Gprt_PLipase_D"/>
</dbReference>
<dbReference type="Gene3D" id="2.130.10.130">
    <property type="entry name" value="Integrin alpha, N-terminal"/>
    <property type="match status" value="2"/>
</dbReference>
<dbReference type="Pfam" id="PF00882">
    <property type="entry name" value="Zn_dep_PLPC"/>
    <property type="match status" value="1"/>
</dbReference>
<dbReference type="PANTHER" id="PTHR23221:SF7">
    <property type="entry name" value="PHOSPHATIDYLINOSITOL-GLYCAN-SPECIFIC PHOSPHOLIPASE D"/>
    <property type="match status" value="1"/>
</dbReference>
<evidence type="ECO:0000256" key="4">
    <source>
        <dbReference type="ARBA" id="ARBA00015988"/>
    </source>
</evidence>
<organism evidence="15 16">
    <name type="scientific">Umbelopsis vinacea</name>
    <dbReference type="NCBI Taxonomy" id="44442"/>
    <lineage>
        <taxon>Eukaryota</taxon>
        <taxon>Fungi</taxon>
        <taxon>Fungi incertae sedis</taxon>
        <taxon>Mucoromycota</taxon>
        <taxon>Mucoromycotina</taxon>
        <taxon>Umbelopsidomycetes</taxon>
        <taxon>Umbelopsidales</taxon>
        <taxon>Umbelopsidaceae</taxon>
        <taxon>Umbelopsis</taxon>
    </lineage>
</organism>
<evidence type="ECO:0000256" key="3">
    <source>
        <dbReference type="ARBA" id="ARBA00012284"/>
    </source>
</evidence>
<dbReference type="SUPFAM" id="SSF50998">
    <property type="entry name" value="Quinoprotein alcohol dehydrogenase-like"/>
    <property type="match status" value="1"/>
</dbReference>
<reference evidence="15" key="1">
    <citation type="submission" date="2020-12" db="EMBL/GenBank/DDBJ databases">
        <title>Metabolic potential, ecology and presence of endohyphal bacteria is reflected in genomic diversity of Mucoromycotina.</title>
        <authorList>
            <person name="Muszewska A."/>
            <person name="Okrasinska A."/>
            <person name="Steczkiewicz K."/>
            <person name="Drgas O."/>
            <person name="Orlowska M."/>
            <person name="Perlinska-Lenart U."/>
            <person name="Aleksandrzak-Piekarczyk T."/>
            <person name="Szatraj K."/>
            <person name="Zielenkiewicz U."/>
            <person name="Pilsyk S."/>
            <person name="Malc E."/>
            <person name="Mieczkowski P."/>
            <person name="Kruszewska J.S."/>
            <person name="Biernat P."/>
            <person name="Pawlowska J."/>
        </authorList>
    </citation>
    <scope>NUCLEOTIDE SEQUENCE</scope>
    <source>
        <strain evidence="15">WA0000051536</strain>
    </source>
</reference>
<dbReference type="GO" id="GO:0004621">
    <property type="term" value="F:glycosylphosphatidylinositol phospholipase D activity"/>
    <property type="evidence" value="ECO:0007669"/>
    <property type="project" value="UniProtKB-EC"/>
</dbReference>
<evidence type="ECO:0000313" key="15">
    <source>
        <dbReference type="EMBL" id="KAG2176660.1"/>
    </source>
</evidence>
<name>A0A8H7UBD3_9FUNG</name>
<evidence type="ECO:0000256" key="6">
    <source>
        <dbReference type="ARBA" id="ARBA00022729"/>
    </source>
</evidence>
<feature type="repeat" description="FG-GAP" evidence="12">
    <location>
        <begin position="435"/>
        <end position="492"/>
    </location>
</feature>
<keyword evidence="6 13" id="KW-0732">Signal</keyword>
<dbReference type="Proteomes" id="UP000612746">
    <property type="component" value="Unassembled WGS sequence"/>
</dbReference>
<feature type="signal peptide" evidence="13">
    <location>
        <begin position="1"/>
        <end position="19"/>
    </location>
</feature>
<dbReference type="InterPro" id="IPR029002">
    <property type="entry name" value="PLPC/GPLD1"/>
</dbReference>
<keyword evidence="9" id="KW-0325">Glycoprotein</keyword>
<evidence type="ECO:0000256" key="12">
    <source>
        <dbReference type="PROSITE-ProRule" id="PRU00803"/>
    </source>
</evidence>
<dbReference type="PROSITE" id="PS51470">
    <property type="entry name" value="FG_GAP"/>
    <property type="match status" value="4"/>
</dbReference>
<protein>
    <recommendedName>
        <fullName evidence="4">Phosphatidylinositol-glycan-specific phospholipase D</fullName>
        <ecNumber evidence="3">3.1.4.50</ecNumber>
    </recommendedName>
    <alternativeName>
        <fullName evidence="10">Glycosyl-phosphatidylinositol-specific phospholipase D</fullName>
    </alternativeName>
</protein>
<dbReference type="Pfam" id="PF01839">
    <property type="entry name" value="FG-GAP"/>
    <property type="match status" value="3"/>
</dbReference>
<keyword evidence="7" id="KW-0677">Repeat</keyword>
<feature type="chain" id="PRO_5034509142" description="Phosphatidylinositol-glycan-specific phospholipase D" evidence="13">
    <location>
        <begin position="20"/>
        <end position="795"/>
    </location>
</feature>
<evidence type="ECO:0000259" key="14">
    <source>
        <dbReference type="Pfam" id="PF00882"/>
    </source>
</evidence>
<dbReference type="EMBL" id="JAEPRA010000013">
    <property type="protein sequence ID" value="KAG2176660.1"/>
    <property type="molecule type" value="Genomic_DNA"/>
</dbReference>
<dbReference type="InterPro" id="IPR013519">
    <property type="entry name" value="Int_alpha_beta-p"/>
</dbReference>
<dbReference type="InterPro" id="IPR011047">
    <property type="entry name" value="Quinoprotein_ADH-like_sf"/>
</dbReference>
<dbReference type="PRINTS" id="PR00718">
    <property type="entry name" value="PHPHLIPASED"/>
</dbReference>
<comment type="catalytic activity">
    <reaction evidence="11">
        <text>a 6-(alpha-D-glucosaminyl)-1-(1,2-diacyl-sn-glycero-3-phospho)-1D-myo-inositol + H2O = 6-(alpha-D-glucosaminyl)-1D-myo-inositol + a 1,2-diacyl-sn-glycero-3-phosphate + H(+)</text>
        <dbReference type="Rhea" id="RHEA:10832"/>
        <dbReference type="ChEBI" id="CHEBI:15377"/>
        <dbReference type="ChEBI" id="CHEBI:15378"/>
        <dbReference type="ChEBI" id="CHEBI:57997"/>
        <dbReference type="ChEBI" id="CHEBI:58608"/>
        <dbReference type="ChEBI" id="CHEBI:58700"/>
        <dbReference type="EC" id="3.1.4.50"/>
    </reaction>
</comment>
<feature type="repeat" description="FG-GAP" evidence="12">
    <location>
        <begin position="367"/>
        <end position="427"/>
    </location>
</feature>
<feature type="repeat" description="FG-GAP" evidence="12">
    <location>
        <begin position="562"/>
        <end position="621"/>
    </location>
</feature>
<dbReference type="InterPro" id="IPR028994">
    <property type="entry name" value="Integrin_alpha_N"/>
</dbReference>
<dbReference type="OrthoDB" id="5317514at2759"/>
<dbReference type="GO" id="GO:0031012">
    <property type="term" value="C:extracellular matrix"/>
    <property type="evidence" value="ECO:0007669"/>
    <property type="project" value="TreeGrafter"/>
</dbReference>
<evidence type="ECO:0000256" key="13">
    <source>
        <dbReference type="SAM" id="SignalP"/>
    </source>
</evidence>
<dbReference type="SMART" id="SM00191">
    <property type="entry name" value="Int_alpha"/>
    <property type="match status" value="4"/>
</dbReference>
<dbReference type="SUPFAM" id="SSF69318">
    <property type="entry name" value="Integrin alpha N-terminal domain"/>
    <property type="match status" value="1"/>
</dbReference>
<comment type="subcellular location">
    <subcellularLocation>
        <location evidence="1">Secreted</location>
    </subcellularLocation>
</comment>
<accession>A0A8H7UBD3</accession>
<dbReference type="AlphaFoldDB" id="A0A8H7UBD3"/>
<gene>
    <name evidence="15" type="ORF">INT44_007324</name>
</gene>
<dbReference type="PROSITE" id="PS51257">
    <property type="entry name" value="PROKAR_LIPOPROTEIN"/>
    <property type="match status" value="1"/>
</dbReference>
<keyword evidence="5" id="KW-0964">Secreted</keyword>
<evidence type="ECO:0000256" key="9">
    <source>
        <dbReference type="ARBA" id="ARBA00023180"/>
    </source>
</evidence>